<protein>
    <submittedName>
        <fullName evidence="1">Uncharacterized protein</fullName>
    </submittedName>
</protein>
<evidence type="ECO:0000313" key="2">
    <source>
        <dbReference type="Proteomes" id="UP000255248"/>
    </source>
</evidence>
<sequence>MIAPPIRSADGVYCVEKTISRGYFILSNFYLGNYFFIQL</sequence>
<reference evidence="1 2" key="1">
    <citation type="submission" date="2018-06" db="EMBL/GenBank/DDBJ databases">
        <authorList>
            <consortium name="Pathogen Informatics"/>
            <person name="Doyle S."/>
        </authorList>
    </citation>
    <scope>NUCLEOTIDE SEQUENCE [LARGE SCALE GENOMIC DNA]</scope>
    <source>
        <strain evidence="1 2">NCTC12121</strain>
    </source>
</reference>
<organism evidence="1 2">
    <name type="scientific">Edwardsiella hoshinae</name>
    <dbReference type="NCBI Taxonomy" id="93378"/>
    <lineage>
        <taxon>Bacteria</taxon>
        <taxon>Pseudomonadati</taxon>
        <taxon>Pseudomonadota</taxon>
        <taxon>Gammaproteobacteria</taxon>
        <taxon>Enterobacterales</taxon>
        <taxon>Hafniaceae</taxon>
        <taxon>Edwardsiella</taxon>
    </lineage>
</organism>
<accession>A0A376DDB6</accession>
<dbReference type="EMBL" id="UFXZ01000001">
    <property type="protein sequence ID" value="STC87563.1"/>
    <property type="molecule type" value="Genomic_DNA"/>
</dbReference>
<name>A0A376DDB6_9GAMM</name>
<gene>
    <name evidence="1" type="ORF">NCTC12121_01493</name>
</gene>
<dbReference type="Proteomes" id="UP000255248">
    <property type="component" value="Unassembled WGS sequence"/>
</dbReference>
<proteinExistence type="predicted"/>
<evidence type="ECO:0000313" key="1">
    <source>
        <dbReference type="EMBL" id="STC87563.1"/>
    </source>
</evidence>
<dbReference type="AlphaFoldDB" id="A0A376DDB6"/>